<feature type="transmembrane region" description="Helical" evidence="6">
    <location>
        <begin position="120"/>
        <end position="140"/>
    </location>
</feature>
<feature type="transmembrane region" description="Helical" evidence="6">
    <location>
        <begin position="258"/>
        <end position="282"/>
    </location>
</feature>
<sequence>MVLQRCRPPSRPSGPAGETAGNPRCIAMNASRLFETAVVLALIVSTGTFAPSQQTPAGMATESGFLNQSLLLSTFAAVIGLGLLGRGIAFRGTLSEWLVGLILFWSALSVFWSVRPEATAVRSFALMLTVLVAAFAVQNVGRRGFITLAGRAILIVLAINILVVFFLPQVGIAGFPTEGAWRGLFTQKNVLGRIALIGLLIGLFRGFSPIRRERVEGVMLLSLSAAAVIGTRSATAVIVVILALGLLALILMLRYARIGIGVATLVVCLSSMLAASVALFSFDGMAMAIGRSTTLSGRLPLWDELLRIGGETPLLGRGYGAFWSSGHEKVLSLWSRLGWMPVQAHNGYIEIFLQLGAVGLLLVMMLLAGLACSSFFRFMHDGDSSRLLAFILSVTIAVLSLTEAVLLVQNNIFTILFIALLPGMPAVADKRLPLQEETLEDPVPV</sequence>
<evidence type="ECO:0000256" key="3">
    <source>
        <dbReference type="ARBA" id="ARBA00022989"/>
    </source>
</evidence>
<accession>A0A2U2DP27</accession>
<keyword evidence="4 6" id="KW-0472">Membrane</keyword>
<feature type="transmembrane region" description="Helical" evidence="6">
    <location>
        <begin position="219"/>
        <end position="252"/>
    </location>
</feature>
<keyword evidence="3 6" id="KW-1133">Transmembrane helix</keyword>
<dbReference type="PANTHER" id="PTHR37422:SF17">
    <property type="entry name" value="O-ANTIGEN LIGASE"/>
    <property type="match status" value="1"/>
</dbReference>
<feature type="transmembrane region" description="Helical" evidence="6">
    <location>
        <begin position="351"/>
        <end position="376"/>
    </location>
</feature>
<feature type="region of interest" description="Disordered" evidence="5">
    <location>
        <begin position="1"/>
        <end position="21"/>
    </location>
</feature>
<feature type="transmembrane region" description="Helical" evidence="6">
    <location>
        <begin position="190"/>
        <end position="207"/>
    </location>
</feature>
<evidence type="ECO:0000256" key="5">
    <source>
        <dbReference type="SAM" id="MobiDB-lite"/>
    </source>
</evidence>
<feature type="transmembrane region" description="Helical" evidence="6">
    <location>
        <begin position="33"/>
        <end position="53"/>
    </location>
</feature>
<feature type="domain" description="O-antigen ligase-related" evidence="7">
    <location>
        <begin position="220"/>
        <end position="363"/>
    </location>
</feature>
<dbReference type="Pfam" id="PF04932">
    <property type="entry name" value="Wzy_C"/>
    <property type="match status" value="1"/>
</dbReference>
<comment type="subcellular location">
    <subcellularLocation>
        <location evidence="1">Membrane</location>
        <topology evidence="1">Multi-pass membrane protein</topology>
    </subcellularLocation>
</comment>
<dbReference type="InterPro" id="IPR007016">
    <property type="entry name" value="O-antigen_ligase-rel_domated"/>
</dbReference>
<dbReference type="EMBL" id="QFBC01000007">
    <property type="protein sequence ID" value="PWE55060.1"/>
    <property type="molecule type" value="Genomic_DNA"/>
</dbReference>
<comment type="caution">
    <text evidence="8">The sequence shown here is derived from an EMBL/GenBank/DDBJ whole genome shotgun (WGS) entry which is preliminary data.</text>
</comment>
<evidence type="ECO:0000259" key="7">
    <source>
        <dbReference type="Pfam" id="PF04932"/>
    </source>
</evidence>
<evidence type="ECO:0000313" key="9">
    <source>
        <dbReference type="Proteomes" id="UP000245252"/>
    </source>
</evidence>
<dbReference type="Proteomes" id="UP000245252">
    <property type="component" value="Unassembled WGS sequence"/>
</dbReference>
<evidence type="ECO:0000256" key="2">
    <source>
        <dbReference type="ARBA" id="ARBA00022692"/>
    </source>
</evidence>
<dbReference type="PANTHER" id="PTHR37422">
    <property type="entry name" value="TEICHURONIC ACID BIOSYNTHESIS PROTEIN TUAE"/>
    <property type="match status" value="1"/>
</dbReference>
<keyword evidence="2 6" id="KW-0812">Transmembrane</keyword>
<reference evidence="8 9" key="1">
    <citation type="submission" date="2018-05" db="EMBL/GenBank/DDBJ databases">
        <title>The draft genome of strain NS-104.</title>
        <authorList>
            <person name="Hang P."/>
            <person name="Jiang J."/>
        </authorList>
    </citation>
    <scope>NUCLEOTIDE SEQUENCE [LARGE SCALE GENOMIC DNA]</scope>
    <source>
        <strain evidence="8 9">NS-104</strain>
    </source>
</reference>
<gene>
    <name evidence="8" type="ORF">DEM27_16555</name>
</gene>
<feature type="transmembrane region" description="Helical" evidence="6">
    <location>
        <begin position="97"/>
        <end position="114"/>
    </location>
</feature>
<dbReference type="GO" id="GO:0016020">
    <property type="term" value="C:membrane"/>
    <property type="evidence" value="ECO:0007669"/>
    <property type="project" value="UniProtKB-SubCell"/>
</dbReference>
<organism evidence="8 9">
    <name type="scientific">Metarhizobium album</name>
    <dbReference type="NCBI Taxonomy" id="2182425"/>
    <lineage>
        <taxon>Bacteria</taxon>
        <taxon>Pseudomonadati</taxon>
        <taxon>Pseudomonadota</taxon>
        <taxon>Alphaproteobacteria</taxon>
        <taxon>Hyphomicrobiales</taxon>
        <taxon>Rhizobiaceae</taxon>
        <taxon>Metarhizobium</taxon>
    </lineage>
</organism>
<dbReference type="AlphaFoldDB" id="A0A2U2DP27"/>
<dbReference type="OrthoDB" id="4391260at2"/>
<evidence type="ECO:0000256" key="4">
    <source>
        <dbReference type="ARBA" id="ARBA00023136"/>
    </source>
</evidence>
<dbReference type="InterPro" id="IPR051533">
    <property type="entry name" value="WaaL-like"/>
</dbReference>
<feature type="transmembrane region" description="Helical" evidence="6">
    <location>
        <begin position="388"/>
        <end position="421"/>
    </location>
</feature>
<evidence type="ECO:0000256" key="1">
    <source>
        <dbReference type="ARBA" id="ARBA00004141"/>
    </source>
</evidence>
<evidence type="ECO:0000256" key="6">
    <source>
        <dbReference type="SAM" id="Phobius"/>
    </source>
</evidence>
<feature type="transmembrane region" description="Helical" evidence="6">
    <location>
        <begin position="152"/>
        <end position="170"/>
    </location>
</feature>
<protein>
    <recommendedName>
        <fullName evidence="7">O-antigen ligase-related domain-containing protein</fullName>
    </recommendedName>
</protein>
<keyword evidence="9" id="KW-1185">Reference proteome</keyword>
<evidence type="ECO:0000313" key="8">
    <source>
        <dbReference type="EMBL" id="PWE55060.1"/>
    </source>
</evidence>
<feature type="transmembrane region" description="Helical" evidence="6">
    <location>
        <begin position="65"/>
        <end position="85"/>
    </location>
</feature>
<name>A0A2U2DP27_9HYPH</name>
<proteinExistence type="predicted"/>